<accession>A0ABQ8U022</accession>
<protein>
    <submittedName>
        <fullName evidence="1">Uncharacterized protein</fullName>
    </submittedName>
</protein>
<reference evidence="1 2" key="1">
    <citation type="journal article" date="2022" name="Allergy">
        <title>Genome assembly and annotation of Periplaneta americana reveal a comprehensive cockroach allergen profile.</title>
        <authorList>
            <person name="Wang L."/>
            <person name="Xiong Q."/>
            <person name="Saelim N."/>
            <person name="Wang L."/>
            <person name="Nong W."/>
            <person name="Wan A.T."/>
            <person name="Shi M."/>
            <person name="Liu X."/>
            <person name="Cao Q."/>
            <person name="Hui J.H.L."/>
            <person name="Sookrung N."/>
            <person name="Leung T.F."/>
            <person name="Tungtrongchitr A."/>
            <person name="Tsui S.K.W."/>
        </authorList>
    </citation>
    <scope>NUCLEOTIDE SEQUENCE [LARGE SCALE GENOMIC DNA]</scope>
    <source>
        <strain evidence="1">PWHHKU_190912</strain>
    </source>
</reference>
<gene>
    <name evidence="1" type="ORF">ANN_03217</name>
</gene>
<name>A0ABQ8U022_PERAM</name>
<dbReference type="EMBL" id="JAJSOF020000001">
    <property type="protein sequence ID" value="KAJ4451746.1"/>
    <property type="molecule type" value="Genomic_DNA"/>
</dbReference>
<proteinExistence type="predicted"/>
<dbReference type="Proteomes" id="UP001148838">
    <property type="component" value="Unassembled WGS sequence"/>
</dbReference>
<organism evidence="1 2">
    <name type="scientific">Periplaneta americana</name>
    <name type="common">American cockroach</name>
    <name type="synonym">Blatta americana</name>
    <dbReference type="NCBI Taxonomy" id="6978"/>
    <lineage>
        <taxon>Eukaryota</taxon>
        <taxon>Metazoa</taxon>
        <taxon>Ecdysozoa</taxon>
        <taxon>Arthropoda</taxon>
        <taxon>Hexapoda</taxon>
        <taxon>Insecta</taxon>
        <taxon>Pterygota</taxon>
        <taxon>Neoptera</taxon>
        <taxon>Polyneoptera</taxon>
        <taxon>Dictyoptera</taxon>
        <taxon>Blattodea</taxon>
        <taxon>Blattoidea</taxon>
        <taxon>Blattidae</taxon>
        <taxon>Blattinae</taxon>
        <taxon>Periplaneta</taxon>
    </lineage>
</organism>
<keyword evidence="2" id="KW-1185">Reference proteome</keyword>
<comment type="caution">
    <text evidence="1">The sequence shown here is derived from an EMBL/GenBank/DDBJ whole genome shotgun (WGS) entry which is preliminary data.</text>
</comment>
<sequence>MGAITPAIVVKLLADFFGLPEETSRQIDLIKFEQIKKEFLELDLIVEKVHTLVHEDALSSNEDIDSDFRDDTPTYDE</sequence>
<evidence type="ECO:0000313" key="1">
    <source>
        <dbReference type="EMBL" id="KAJ4451746.1"/>
    </source>
</evidence>
<evidence type="ECO:0000313" key="2">
    <source>
        <dbReference type="Proteomes" id="UP001148838"/>
    </source>
</evidence>